<dbReference type="Proteomes" id="UP000236370">
    <property type="component" value="Unassembled WGS sequence"/>
</dbReference>
<dbReference type="AlphaFoldDB" id="A0A2J8L5E0"/>
<reference evidence="1 2" key="1">
    <citation type="submission" date="2017-12" db="EMBL/GenBank/DDBJ databases">
        <title>High-resolution comparative analysis of great ape genomes.</title>
        <authorList>
            <person name="Pollen A."/>
            <person name="Hastie A."/>
            <person name="Hormozdiari F."/>
            <person name="Dougherty M."/>
            <person name="Liu R."/>
            <person name="Chaisson M."/>
            <person name="Hoppe E."/>
            <person name="Hill C."/>
            <person name="Pang A."/>
            <person name="Hillier L."/>
            <person name="Baker C."/>
            <person name="Armstrong J."/>
            <person name="Shendure J."/>
            <person name="Paten B."/>
            <person name="Wilson R."/>
            <person name="Chao H."/>
            <person name="Schneider V."/>
            <person name="Ventura M."/>
            <person name="Kronenberg Z."/>
            <person name="Murali S."/>
            <person name="Gordon D."/>
            <person name="Cantsilieris S."/>
            <person name="Munson K."/>
            <person name="Nelson B."/>
            <person name="Raja A."/>
            <person name="Underwood J."/>
            <person name="Diekhans M."/>
            <person name="Fiddes I."/>
            <person name="Haussler D."/>
            <person name="Eichler E."/>
        </authorList>
    </citation>
    <scope>NUCLEOTIDE SEQUENCE [LARGE SCALE GENOMIC DNA]</scope>
    <source>
        <strain evidence="1">Yerkes chimp pedigree #C0471</strain>
    </source>
</reference>
<dbReference type="EMBL" id="NBAG03000309">
    <property type="protein sequence ID" value="PNI42482.1"/>
    <property type="molecule type" value="Genomic_DNA"/>
</dbReference>
<gene>
    <name evidence="1" type="ORF">CK820_G0032456</name>
</gene>
<sequence>TLAAAADIATMVSGSSGLAAARLLSRSFLLPQNGIRHCSYTASRKHLYVDKNTKIICQGFTGKQELLLLTRHLSQPAGIGIWHQTRWRNHSRERRPDTSGLTCL</sequence>
<name>A0A2J8L5E0_PANTR</name>
<organism evidence="1 2">
    <name type="scientific">Pan troglodytes</name>
    <name type="common">Chimpanzee</name>
    <dbReference type="NCBI Taxonomy" id="9598"/>
    <lineage>
        <taxon>Eukaryota</taxon>
        <taxon>Metazoa</taxon>
        <taxon>Chordata</taxon>
        <taxon>Craniata</taxon>
        <taxon>Vertebrata</taxon>
        <taxon>Euteleostomi</taxon>
        <taxon>Mammalia</taxon>
        <taxon>Eutheria</taxon>
        <taxon>Euarchontoglires</taxon>
        <taxon>Primates</taxon>
        <taxon>Haplorrhini</taxon>
        <taxon>Catarrhini</taxon>
        <taxon>Hominidae</taxon>
        <taxon>Pan</taxon>
    </lineage>
</organism>
<feature type="non-terminal residue" evidence="1">
    <location>
        <position position="1"/>
    </location>
</feature>
<accession>A0A2J8L5E0</accession>
<comment type="caution">
    <text evidence="1">The sequence shown here is derived from an EMBL/GenBank/DDBJ whole genome shotgun (WGS) entry which is preliminary data.</text>
</comment>
<proteinExistence type="predicted"/>
<evidence type="ECO:0000313" key="2">
    <source>
        <dbReference type="Proteomes" id="UP000236370"/>
    </source>
</evidence>
<protein>
    <submittedName>
        <fullName evidence="1">SUCLG1 isoform 7</fullName>
    </submittedName>
</protein>
<evidence type="ECO:0000313" key="1">
    <source>
        <dbReference type="EMBL" id="PNI42482.1"/>
    </source>
</evidence>